<dbReference type="AlphaFoldDB" id="A0A150XVM5"/>
<evidence type="ECO:0000313" key="1">
    <source>
        <dbReference type="EMBL" id="KYG82746.1"/>
    </source>
</evidence>
<organism evidence="1 2">
    <name type="scientific">Roseivirga echinicomitans</name>
    <dbReference type="NCBI Taxonomy" id="296218"/>
    <lineage>
        <taxon>Bacteria</taxon>
        <taxon>Pseudomonadati</taxon>
        <taxon>Bacteroidota</taxon>
        <taxon>Cytophagia</taxon>
        <taxon>Cytophagales</taxon>
        <taxon>Roseivirgaceae</taxon>
        <taxon>Roseivirga</taxon>
    </lineage>
</organism>
<sequence length="244" mass="28063">MQNPGSSSYKYYKMKNRMKYLLAALAIFTMVGCQPKSPYDTSTPEKMLLSLGLVSAQPVDHNPVPYFYVKKDGIAITNFDEAGFKALDAFESFKTAMIGSFQTKIKRSSKDKIEFYKDEELFSTVSLSLSASLIRPQLQNRSPEDYEVISVSEPSEHGVVTVKCRMMDRETDLEVKKEDGNYLMFLKDKDYVQIQKMTKFFEKAEALFSRAASEINNKEVTEENFEEISTSWDTEYMDLFKELN</sequence>
<reference evidence="1 2" key="1">
    <citation type="submission" date="2016-01" db="EMBL/GenBank/DDBJ databases">
        <title>Genome sequencing of Roseivirga echinicomitans KMM 6058.</title>
        <authorList>
            <person name="Selvaratnam C."/>
            <person name="Thevarajoo S."/>
            <person name="Goh K.M."/>
            <person name="Ee R."/>
            <person name="Chan K.-G."/>
            <person name="Chong C.S."/>
        </authorList>
    </citation>
    <scope>NUCLEOTIDE SEQUENCE [LARGE SCALE GENOMIC DNA]</scope>
    <source>
        <strain evidence="1 2">KMM 6058</strain>
    </source>
</reference>
<comment type="caution">
    <text evidence="1">The sequence shown here is derived from an EMBL/GenBank/DDBJ whole genome shotgun (WGS) entry which is preliminary data.</text>
</comment>
<evidence type="ECO:0000313" key="2">
    <source>
        <dbReference type="Proteomes" id="UP000075615"/>
    </source>
</evidence>
<dbReference type="Proteomes" id="UP000075615">
    <property type="component" value="Unassembled WGS sequence"/>
</dbReference>
<accession>A0A150XVM5</accession>
<keyword evidence="2" id="KW-1185">Reference proteome</keyword>
<gene>
    <name evidence="1" type="ORF">AWN68_13220</name>
</gene>
<dbReference type="EMBL" id="LRDB01000002">
    <property type="protein sequence ID" value="KYG82746.1"/>
    <property type="molecule type" value="Genomic_DNA"/>
</dbReference>
<protein>
    <submittedName>
        <fullName evidence="1">Uncharacterized protein</fullName>
    </submittedName>
</protein>
<name>A0A150XVM5_9BACT</name>
<proteinExistence type="predicted"/>